<evidence type="ECO:0000256" key="1">
    <source>
        <dbReference type="ARBA" id="ARBA00012417"/>
    </source>
</evidence>
<dbReference type="STRING" id="1802115.A2756_06265"/>
<dbReference type="InterPro" id="IPR010372">
    <property type="entry name" value="DNA_pol3_delta_N"/>
</dbReference>
<dbReference type="Pfam" id="PF06144">
    <property type="entry name" value="DNA_pol3_delta"/>
    <property type="match status" value="1"/>
</dbReference>
<dbReference type="EMBL" id="MHNL01000001">
    <property type="protein sequence ID" value="OGZ46181.1"/>
    <property type="molecule type" value="Genomic_DNA"/>
</dbReference>
<gene>
    <name evidence="11" type="ORF">A2756_06265</name>
</gene>
<comment type="caution">
    <text evidence="11">The sequence shown here is derived from an EMBL/GenBank/DDBJ whole genome shotgun (WGS) entry which is preliminary data.</text>
</comment>
<evidence type="ECO:0000313" key="12">
    <source>
        <dbReference type="Proteomes" id="UP000177785"/>
    </source>
</evidence>
<evidence type="ECO:0000256" key="3">
    <source>
        <dbReference type="ARBA" id="ARBA00022679"/>
    </source>
</evidence>
<keyword evidence="3" id="KW-0808">Transferase</keyword>
<dbReference type="Gene3D" id="3.40.50.300">
    <property type="entry name" value="P-loop containing nucleotide triphosphate hydrolases"/>
    <property type="match status" value="1"/>
</dbReference>
<dbReference type="Pfam" id="PF21694">
    <property type="entry name" value="DNA_pol3_delta_C"/>
    <property type="match status" value="1"/>
</dbReference>
<protein>
    <recommendedName>
        <fullName evidence="2">DNA polymerase III subunit delta</fullName>
        <ecNumber evidence="1">2.7.7.7</ecNumber>
    </recommendedName>
</protein>
<dbReference type="InterPro" id="IPR048466">
    <property type="entry name" value="DNA_pol3_delta-like_C"/>
</dbReference>
<keyword evidence="5" id="KW-0235">DNA replication</keyword>
<dbReference type="InterPro" id="IPR008921">
    <property type="entry name" value="DNA_pol3_clamp-load_cplx_C"/>
</dbReference>
<reference evidence="11 12" key="1">
    <citation type="journal article" date="2016" name="Nat. Commun.">
        <title>Thousands of microbial genomes shed light on interconnected biogeochemical processes in an aquifer system.</title>
        <authorList>
            <person name="Anantharaman K."/>
            <person name="Brown C.T."/>
            <person name="Hug L.A."/>
            <person name="Sharon I."/>
            <person name="Castelle C.J."/>
            <person name="Probst A.J."/>
            <person name="Thomas B.C."/>
            <person name="Singh A."/>
            <person name="Wilkins M.J."/>
            <person name="Karaoz U."/>
            <person name="Brodie E.L."/>
            <person name="Williams K.H."/>
            <person name="Hubbard S.S."/>
            <person name="Banfield J.F."/>
        </authorList>
    </citation>
    <scope>NUCLEOTIDE SEQUENCE [LARGE SCALE GENOMIC DNA]</scope>
</reference>
<evidence type="ECO:0000259" key="9">
    <source>
        <dbReference type="Pfam" id="PF06144"/>
    </source>
</evidence>
<dbReference type="GO" id="GO:0003887">
    <property type="term" value="F:DNA-directed DNA polymerase activity"/>
    <property type="evidence" value="ECO:0007669"/>
    <property type="project" value="UniProtKB-KW"/>
</dbReference>
<evidence type="ECO:0000256" key="4">
    <source>
        <dbReference type="ARBA" id="ARBA00022695"/>
    </source>
</evidence>
<dbReference type="AlphaFoldDB" id="A0A1G2G8G1"/>
<evidence type="ECO:0000256" key="2">
    <source>
        <dbReference type="ARBA" id="ARBA00017703"/>
    </source>
</evidence>
<dbReference type="EC" id="2.7.7.7" evidence="1"/>
<dbReference type="InterPro" id="IPR005790">
    <property type="entry name" value="DNA_polIII_delta"/>
</dbReference>
<evidence type="ECO:0000256" key="8">
    <source>
        <dbReference type="ARBA" id="ARBA00049244"/>
    </source>
</evidence>
<evidence type="ECO:0000256" key="6">
    <source>
        <dbReference type="ARBA" id="ARBA00022932"/>
    </source>
</evidence>
<dbReference type="Proteomes" id="UP000177785">
    <property type="component" value="Unassembled WGS sequence"/>
</dbReference>
<evidence type="ECO:0000256" key="5">
    <source>
        <dbReference type="ARBA" id="ARBA00022705"/>
    </source>
</evidence>
<evidence type="ECO:0000313" key="11">
    <source>
        <dbReference type="EMBL" id="OGZ46181.1"/>
    </source>
</evidence>
<feature type="domain" description="DNA polymerase III delta subunit-like C-terminal" evidence="10">
    <location>
        <begin position="189"/>
        <end position="306"/>
    </location>
</feature>
<accession>A0A1G2G8G1</accession>
<dbReference type="GO" id="GO:0003677">
    <property type="term" value="F:DNA binding"/>
    <property type="evidence" value="ECO:0007669"/>
    <property type="project" value="InterPro"/>
</dbReference>
<comment type="similarity">
    <text evidence="7">Belongs to the DNA polymerase HolA subunit family.</text>
</comment>
<dbReference type="PANTHER" id="PTHR34388">
    <property type="entry name" value="DNA POLYMERASE III SUBUNIT DELTA"/>
    <property type="match status" value="1"/>
</dbReference>
<evidence type="ECO:0000256" key="7">
    <source>
        <dbReference type="ARBA" id="ARBA00034754"/>
    </source>
</evidence>
<organism evidence="11 12">
    <name type="scientific">Candidatus Ryanbacteria bacterium RIFCSPHIGHO2_01_FULL_48_27</name>
    <dbReference type="NCBI Taxonomy" id="1802115"/>
    <lineage>
        <taxon>Bacteria</taxon>
        <taxon>Candidatus Ryaniibacteriota</taxon>
    </lineage>
</organism>
<dbReference type="InterPro" id="IPR027417">
    <property type="entry name" value="P-loop_NTPase"/>
</dbReference>
<name>A0A1G2G8G1_9BACT</name>
<dbReference type="PANTHER" id="PTHR34388:SF1">
    <property type="entry name" value="DNA POLYMERASE III SUBUNIT DELTA"/>
    <property type="match status" value="1"/>
</dbReference>
<dbReference type="Gene3D" id="1.20.272.10">
    <property type="match status" value="1"/>
</dbReference>
<evidence type="ECO:0000259" key="10">
    <source>
        <dbReference type="Pfam" id="PF21694"/>
    </source>
</evidence>
<dbReference type="GO" id="GO:0006261">
    <property type="term" value="P:DNA-templated DNA replication"/>
    <property type="evidence" value="ECO:0007669"/>
    <property type="project" value="TreeGrafter"/>
</dbReference>
<dbReference type="NCBIfam" id="TIGR01128">
    <property type="entry name" value="holA"/>
    <property type="match status" value="1"/>
</dbReference>
<keyword evidence="6" id="KW-0239">DNA-directed DNA polymerase</keyword>
<dbReference type="GO" id="GO:0009360">
    <property type="term" value="C:DNA polymerase III complex"/>
    <property type="evidence" value="ECO:0007669"/>
    <property type="project" value="InterPro"/>
</dbReference>
<keyword evidence="4" id="KW-0548">Nucleotidyltransferase</keyword>
<sequence>MIYLLYGEDSLRSRAKLEDIVSAFTKAAGTSAEIVRLDAEESSVEDIAGSIETGSLFAKSRLFVVERIFLADTVVQEFFTERLVRFKDAKEVFIFWDAVTDIPESKFAKSLEQSASKTQEFKALTDVTLDRWLAGELVTRNIKITSAQKQSLLAFAGSDTWRMTQELDKFALDASSIGVEDRLSAKAPNIFQLTDAIGERNKKLALCLLYRFAEEGLMPEKMFWTISWHIKNLAIFRIYLDAGKDQAYVAKHTKQHPFVVKKGLAQARNFSADELTRMYQELFALDAASKKDRADMAIGLERLVLTL</sequence>
<proteinExistence type="inferred from homology"/>
<comment type="catalytic activity">
    <reaction evidence="8">
        <text>DNA(n) + a 2'-deoxyribonucleoside 5'-triphosphate = DNA(n+1) + diphosphate</text>
        <dbReference type="Rhea" id="RHEA:22508"/>
        <dbReference type="Rhea" id="RHEA-COMP:17339"/>
        <dbReference type="Rhea" id="RHEA-COMP:17340"/>
        <dbReference type="ChEBI" id="CHEBI:33019"/>
        <dbReference type="ChEBI" id="CHEBI:61560"/>
        <dbReference type="ChEBI" id="CHEBI:173112"/>
        <dbReference type="EC" id="2.7.7.7"/>
    </reaction>
</comment>
<feature type="domain" description="DNA polymerase III delta N-terminal" evidence="9">
    <location>
        <begin position="3"/>
        <end position="68"/>
    </location>
</feature>
<dbReference type="SUPFAM" id="SSF48019">
    <property type="entry name" value="post-AAA+ oligomerization domain-like"/>
    <property type="match status" value="1"/>
</dbReference>